<feature type="domain" description="Extracellular mutant protein 11 C-terminal" evidence="2">
    <location>
        <begin position="533"/>
        <end position="669"/>
    </location>
</feature>
<feature type="compositionally biased region" description="Basic and acidic residues" evidence="1">
    <location>
        <begin position="211"/>
        <end position="220"/>
    </location>
</feature>
<dbReference type="PANTHER" id="PTHR28244:SF3">
    <property type="entry name" value="EXTRACELLULAR MUTANT PROTEIN 11 C-TERMINAL DOMAIN-CONTAINING PROTEIN"/>
    <property type="match status" value="1"/>
</dbReference>
<accession>A0ABR3VQV5</accession>
<feature type="compositionally biased region" description="Low complexity" evidence="1">
    <location>
        <begin position="87"/>
        <end position="101"/>
    </location>
</feature>
<feature type="compositionally biased region" description="Basic and acidic residues" evidence="1">
    <location>
        <begin position="366"/>
        <end position="421"/>
    </location>
</feature>
<comment type="caution">
    <text evidence="3">The sequence shown here is derived from an EMBL/GenBank/DDBJ whole genome shotgun (WGS) entry which is preliminary data.</text>
</comment>
<feature type="region of interest" description="Disordered" evidence="1">
    <location>
        <begin position="294"/>
        <end position="421"/>
    </location>
</feature>
<proteinExistence type="predicted"/>
<feature type="region of interest" description="Disordered" evidence="1">
    <location>
        <begin position="464"/>
        <end position="512"/>
    </location>
</feature>
<organism evidence="3 4">
    <name type="scientific">Humicola insolens</name>
    <name type="common">Soft-rot fungus</name>
    <dbReference type="NCBI Taxonomy" id="85995"/>
    <lineage>
        <taxon>Eukaryota</taxon>
        <taxon>Fungi</taxon>
        <taxon>Dikarya</taxon>
        <taxon>Ascomycota</taxon>
        <taxon>Pezizomycotina</taxon>
        <taxon>Sordariomycetes</taxon>
        <taxon>Sordariomycetidae</taxon>
        <taxon>Sordariales</taxon>
        <taxon>Chaetomiaceae</taxon>
        <taxon>Mycothermus</taxon>
    </lineage>
</organism>
<feature type="compositionally biased region" description="Pro residues" evidence="1">
    <location>
        <begin position="235"/>
        <end position="246"/>
    </location>
</feature>
<feature type="region of interest" description="Disordered" evidence="1">
    <location>
        <begin position="17"/>
        <end position="256"/>
    </location>
</feature>
<feature type="compositionally biased region" description="Basic residues" evidence="1">
    <location>
        <begin position="221"/>
        <end position="230"/>
    </location>
</feature>
<feature type="compositionally biased region" description="Gly residues" evidence="1">
    <location>
        <begin position="59"/>
        <end position="72"/>
    </location>
</feature>
<dbReference type="Pfam" id="PF15463">
    <property type="entry name" value="ECM11"/>
    <property type="match status" value="1"/>
</dbReference>
<keyword evidence="4" id="KW-1185">Reference proteome</keyword>
<feature type="compositionally biased region" description="Basic and acidic residues" evidence="1">
    <location>
        <begin position="187"/>
        <end position="198"/>
    </location>
</feature>
<reference evidence="3 4" key="1">
    <citation type="journal article" date="2024" name="Commun. Biol.">
        <title>Comparative genomic analysis of thermophilic fungi reveals convergent evolutionary adaptations and gene losses.</title>
        <authorList>
            <person name="Steindorff A.S."/>
            <person name="Aguilar-Pontes M.V."/>
            <person name="Robinson A.J."/>
            <person name="Andreopoulos B."/>
            <person name="LaButti K."/>
            <person name="Kuo A."/>
            <person name="Mondo S."/>
            <person name="Riley R."/>
            <person name="Otillar R."/>
            <person name="Haridas S."/>
            <person name="Lipzen A."/>
            <person name="Grimwood J."/>
            <person name="Schmutz J."/>
            <person name="Clum A."/>
            <person name="Reid I.D."/>
            <person name="Moisan M.C."/>
            <person name="Butler G."/>
            <person name="Nguyen T.T.M."/>
            <person name="Dewar K."/>
            <person name="Conant G."/>
            <person name="Drula E."/>
            <person name="Henrissat B."/>
            <person name="Hansel C."/>
            <person name="Singer S."/>
            <person name="Hutchinson M.I."/>
            <person name="de Vries R.P."/>
            <person name="Natvig D.O."/>
            <person name="Powell A.J."/>
            <person name="Tsang A."/>
            <person name="Grigoriev I.V."/>
        </authorList>
    </citation>
    <scope>NUCLEOTIDE SEQUENCE [LARGE SCALE GENOMIC DNA]</scope>
    <source>
        <strain evidence="3 4">CBS 620.91</strain>
    </source>
</reference>
<evidence type="ECO:0000313" key="4">
    <source>
        <dbReference type="Proteomes" id="UP001583172"/>
    </source>
</evidence>
<feature type="compositionally biased region" description="Polar residues" evidence="1">
    <location>
        <begin position="295"/>
        <end position="310"/>
    </location>
</feature>
<evidence type="ECO:0000259" key="2">
    <source>
        <dbReference type="Pfam" id="PF15463"/>
    </source>
</evidence>
<gene>
    <name evidence="3" type="ORF">VTJ49DRAFT_2133</name>
</gene>
<feature type="compositionally biased region" description="Gly residues" evidence="1">
    <location>
        <begin position="35"/>
        <end position="45"/>
    </location>
</feature>
<evidence type="ECO:0000313" key="3">
    <source>
        <dbReference type="EMBL" id="KAL1843316.1"/>
    </source>
</evidence>
<dbReference type="PANTHER" id="PTHR28244">
    <property type="entry name" value="RNA POLYMERASE I-SPECIFIC TRANSCRIPTION INITIATION FACTOR RRN11"/>
    <property type="match status" value="1"/>
</dbReference>
<dbReference type="InterPro" id="IPR053029">
    <property type="entry name" value="RNA_pol_I-specific_init_factor"/>
</dbReference>
<evidence type="ECO:0000256" key="1">
    <source>
        <dbReference type="SAM" id="MobiDB-lite"/>
    </source>
</evidence>
<dbReference type="EMBL" id="JAZGSY010000019">
    <property type="protein sequence ID" value="KAL1843316.1"/>
    <property type="molecule type" value="Genomic_DNA"/>
</dbReference>
<feature type="compositionally biased region" description="Basic and acidic residues" evidence="1">
    <location>
        <begin position="335"/>
        <end position="347"/>
    </location>
</feature>
<dbReference type="Proteomes" id="UP001583172">
    <property type="component" value="Unassembled WGS sequence"/>
</dbReference>
<feature type="compositionally biased region" description="Polar residues" evidence="1">
    <location>
        <begin position="23"/>
        <end position="33"/>
    </location>
</feature>
<name>A0ABR3VQV5_HUMIN</name>
<feature type="compositionally biased region" description="Polar residues" evidence="1">
    <location>
        <begin position="156"/>
        <end position="171"/>
    </location>
</feature>
<protein>
    <recommendedName>
        <fullName evidence="2">Extracellular mutant protein 11 C-terminal domain-containing protein</fullName>
    </recommendedName>
</protein>
<dbReference type="InterPro" id="IPR029178">
    <property type="entry name" value="Ecm11_C"/>
</dbReference>
<sequence>MGLRMMPTTKKKLGSIGIFMRQGDSSNGSTSNPRAGGGGGAGLGAGLSVISSPVPIPISGGGGPGSGSGSGSGHATNGTNATHASGHSHLPLPLSQLQPPLDVVAAKQERLQQQQQTQTQQNGTKQQQQHSPTQQGKPDTPATARSIPPPRAGRFSASSQPVAMSFPTQQLHIHPLHRSKTSASDPSARETRDHHNAWEDSTVASMFGGESEGKPASDRLRVHHQGSHARHYSDIPPPNKALPQPPTSRTLSQRRDENLPFVISNNGLLEVLPPSSLQPSNLQKAPETAIPVPAATSTHGSALDDQSVQNYDGYGEPRPFDTPTKATVLRRTRLAYREKGEHRRNPSSERGGPAFSPRSQVTESLSPERRAEAAGHLEKLRLQERTAREKERQREQEREREMEKARERQRQTERELENKRSTLFENLTPFDAEDVDFNNTKAAVVEPTIKFDADELSDALERTPRAHHERAIPRPLFAPPPKLNLPETAPPLARTGSRRAAKDEPIRDSQTLGAALQLTSTSAASRKRPRSPDYNDAELASMSYEALRDQDFEFDPQTAAMQQQPPPQLAPPQGGALADRLAHYKTKGSMDQHEFLARLPIDEWDEAGDWFLEQFTSVVSRLREARRARRRLVRQFEDEVAARAEAVRLKAENIDRTLEELKEEGQTMMEGKDVDMEF</sequence>
<feature type="compositionally biased region" description="Low complexity" evidence="1">
    <location>
        <begin position="112"/>
        <end position="138"/>
    </location>
</feature>
<feature type="compositionally biased region" description="Polar residues" evidence="1">
    <location>
        <begin position="74"/>
        <end position="85"/>
    </location>
</feature>